<dbReference type="SUPFAM" id="SSF53335">
    <property type="entry name" value="S-adenosyl-L-methionine-dependent methyltransferases"/>
    <property type="match status" value="1"/>
</dbReference>
<dbReference type="GO" id="GO:0003677">
    <property type="term" value="F:DNA binding"/>
    <property type="evidence" value="ECO:0007669"/>
    <property type="project" value="InterPro"/>
</dbReference>
<evidence type="ECO:0000256" key="4">
    <source>
        <dbReference type="ARBA" id="ARBA00047942"/>
    </source>
</evidence>
<accession>A0A0G0NIY3</accession>
<comment type="catalytic activity">
    <reaction evidence="4">
        <text>a 2'-deoxyadenosine in DNA + S-adenosyl-L-methionine = an N(6)-methyl-2'-deoxyadenosine in DNA + S-adenosyl-L-homocysteine + H(+)</text>
        <dbReference type="Rhea" id="RHEA:15197"/>
        <dbReference type="Rhea" id="RHEA-COMP:12418"/>
        <dbReference type="Rhea" id="RHEA-COMP:12419"/>
        <dbReference type="ChEBI" id="CHEBI:15378"/>
        <dbReference type="ChEBI" id="CHEBI:57856"/>
        <dbReference type="ChEBI" id="CHEBI:59789"/>
        <dbReference type="ChEBI" id="CHEBI:90615"/>
        <dbReference type="ChEBI" id="CHEBI:90616"/>
        <dbReference type="EC" id="2.1.1.72"/>
    </reaction>
</comment>
<dbReference type="Gene3D" id="3.40.50.150">
    <property type="entry name" value="Vaccinia Virus protein VP39"/>
    <property type="match status" value="1"/>
</dbReference>
<dbReference type="EC" id="2.1.1.72" evidence="1"/>
<feature type="domain" description="DNA methylase adenine-specific" evidence="5">
    <location>
        <begin position="308"/>
        <end position="578"/>
    </location>
</feature>
<evidence type="ECO:0000256" key="3">
    <source>
        <dbReference type="ARBA" id="ARBA00022679"/>
    </source>
</evidence>
<name>A0A0G0NIY3_9BACT</name>
<dbReference type="EMBL" id="LBWS01000001">
    <property type="protein sequence ID" value="KKR15463.1"/>
    <property type="molecule type" value="Genomic_DNA"/>
</dbReference>
<dbReference type="InterPro" id="IPR050953">
    <property type="entry name" value="N4_N6_ade-DNA_methylase"/>
</dbReference>
<gene>
    <name evidence="7" type="ORF">UT42_C0001G0020</name>
</gene>
<dbReference type="Proteomes" id="UP000034048">
    <property type="component" value="Unassembled WGS sequence"/>
</dbReference>
<evidence type="ECO:0000259" key="5">
    <source>
        <dbReference type="Pfam" id="PF02384"/>
    </source>
</evidence>
<sequence>MKTLFENYIQSISVKFSRAETSEMGYRTEFEILLKGIFESIITLPCIDHDAKAEQGNKPDFVVLNHDIPILYIEAKNIGVSLDRIEKSEQMARYYGYTNLVLTDYVEFRFYRNGIRYEEPIKIANYDIKNRTISSIPENYEHVAKSLVEFTQTYKEPIRSGKHLAKIMGGKAQRIRDNVRAFFISEINRNTSLVQVYKTIKSFLIHDLTSEAFADMYAQTLVYGLFVARYYDESSKSFTRQEARDLIPASNPLLRHFFDHIVGPDFDKRLEYIVNELCDVFSHADVHELMSQYFKIDLWGKTHENPDPVIHFYEDFLKEYDPVLRKKLGAFYTPLPVVRFIVHSVDYLLEKEFGLISGLADTTKTEAGVHRVQILDPAVGTGTFISAVIRVIYTRLLKDKQPGRWPTYVHNDLLPRLHGFEIMMAPYTIAHLKLSMAFRETGFMYFNQRLGIYLTNSLEAGIAQKDLFAGFGFAESIVEESKEASVIKNKTPIMVVIGNPPYSVSSSNKGEWIQSLVGDYKIGLNEKNIQPLSDDYIKFIRFAEHFIEKNGSGIVAMITNNSFLDGMIHRQMRKHLLETFNDIYIFDLHGNSKKKEKALGNAKDENVFNIQQGVSINIFVRKEGEKKNLGTVYHAELYGGRENKFEALNKGNIETIKWRKLSYSEPYYFFGPKDFGSQIEYEKGFKVNDLFGVNSVGIVTSRDAFLISDDSTILKERFEDILNLDLDTKEFEEKYHLNTKYFNSELARTKSRKNQTAKIIKCFYRPFDIRYLLFDLNFIERGRDKVMKHMMSGNNIALVCSRQSTQTSIDNIQVVNSVIELKFNSHDRNSNIFPLYCYSEDGSCAPNFKKEIVDKIERIVGKTKPEDIFDYIYAVLNSLGYRGKYKEFLKIDFPRIPYPKDKTSFKKFVAFGTELRLLYLFESPKINKFITTYPIVGSDTIERIIYKGNKVFINSDQYFGNVSESTWDFHIGGYQPVQKWLKDRKGRVLTNGEIEHYQKMIVVLVGMEKIMKEIDRVIKF</sequence>
<evidence type="ECO:0000259" key="6">
    <source>
        <dbReference type="Pfam" id="PF18135"/>
    </source>
</evidence>
<dbReference type="PANTHER" id="PTHR33841:SF1">
    <property type="entry name" value="DNA METHYLTRANSFERASE A"/>
    <property type="match status" value="1"/>
</dbReference>
<keyword evidence="2 7" id="KW-0489">Methyltransferase</keyword>
<dbReference type="Pfam" id="PF02384">
    <property type="entry name" value="N6_Mtase"/>
    <property type="match status" value="1"/>
</dbReference>
<dbReference type="InterPro" id="IPR041635">
    <property type="entry name" value="Type_ISP_LLaBIII_C"/>
</dbReference>
<keyword evidence="3 7" id="KW-0808">Transferase</keyword>
<dbReference type="InterPro" id="IPR003356">
    <property type="entry name" value="DNA_methylase_A-5"/>
</dbReference>
<dbReference type="InterPro" id="IPR029063">
    <property type="entry name" value="SAM-dependent_MTases_sf"/>
</dbReference>
<dbReference type="PANTHER" id="PTHR33841">
    <property type="entry name" value="DNA METHYLTRANSFERASE YEEA-RELATED"/>
    <property type="match status" value="1"/>
</dbReference>
<dbReference type="PATRIC" id="fig|1618634.3.peg.22"/>
<dbReference type="Pfam" id="PF18135">
    <property type="entry name" value="Type_ISP_C"/>
    <property type="match status" value="1"/>
</dbReference>
<reference evidence="7 8" key="1">
    <citation type="journal article" date="2015" name="Nature">
        <title>rRNA introns, odd ribosomes, and small enigmatic genomes across a large radiation of phyla.</title>
        <authorList>
            <person name="Brown C.T."/>
            <person name="Hug L.A."/>
            <person name="Thomas B.C."/>
            <person name="Sharon I."/>
            <person name="Castelle C.J."/>
            <person name="Singh A."/>
            <person name="Wilkins M.J."/>
            <person name="Williams K.H."/>
            <person name="Banfield J.F."/>
        </authorList>
    </citation>
    <scope>NUCLEOTIDE SEQUENCE [LARGE SCALE GENOMIC DNA]</scope>
</reference>
<dbReference type="GO" id="GO:0008170">
    <property type="term" value="F:N-methyltransferase activity"/>
    <property type="evidence" value="ECO:0007669"/>
    <property type="project" value="InterPro"/>
</dbReference>
<dbReference type="GO" id="GO:0032259">
    <property type="term" value="P:methylation"/>
    <property type="evidence" value="ECO:0007669"/>
    <property type="project" value="UniProtKB-KW"/>
</dbReference>
<evidence type="ECO:0000256" key="1">
    <source>
        <dbReference type="ARBA" id="ARBA00011900"/>
    </source>
</evidence>
<evidence type="ECO:0000313" key="7">
    <source>
        <dbReference type="EMBL" id="KKR15463.1"/>
    </source>
</evidence>
<dbReference type="AlphaFoldDB" id="A0A0G0NIY3"/>
<organism evidence="7 8">
    <name type="scientific">Candidatus Falkowbacteria bacterium GW2011_GWA2_39_24</name>
    <dbReference type="NCBI Taxonomy" id="1618634"/>
    <lineage>
        <taxon>Bacteria</taxon>
        <taxon>Candidatus Falkowiibacteriota</taxon>
    </lineage>
</organism>
<feature type="domain" description="Type ISP restriction-modification enzyme LLaBIII C-terminal specificity" evidence="6">
    <location>
        <begin position="689"/>
        <end position="1008"/>
    </location>
</feature>
<comment type="caution">
    <text evidence="7">The sequence shown here is derived from an EMBL/GenBank/DDBJ whole genome shotgun (WGS) entry which is preliminary data.</text>
</comment>
<evidence type="ECO:0000256" key="2">
    <source>
        <dbReference type="ARBA" id="ARBA00022603"/>
    </source>
</evidence>
<dbReference type="PRINTS" id="PR00507">
    <property type="entry name" value="N12N6MTFRASE"/>
</dbReference>
<protein>
    <recommendedName>
        <fullName evidence="1">site-specific DNA-methyltransferase (adenine-specific)</fullName>
        <ecNumber evidence="1">2.1.1.72</ecNumber>
    </recommendedName>
</protein>
<dbReference type="GO" id="GO:0009007">
    <property type="term" value="F:site-specific DNA-methyltransferase (adenine-specific) activity"/>
    <property type="evidence" value="ECO:0007669"/>
    <property type="project" value="UniProtKB-EC"/>
</dbReference>
<evidence type="ECO:0000313" key="8">
    <source>
        <dbReference type="Proteomes" id="UP000034048"/>
    </source>
</evidence>
<proteinExistence type="predicted"/>